<dbReference type="Proteomes" id="UP001144612">
    <property type="component" value="Unassembled WGS sequence"/>
</dbReference>
<feature type="coiled-coil region" evidence="2">
    <location>
        <begin position="26"/>
        <end position="149"/>
    </location>
</feature>
<dbReference type="Pfam" id="PF04012">
    <property type="entry name" value="PspA_IM30"/>
    <property type="match status" value="1"/>
</dbReference>
<dbReference type="RefSeq" id="WP_268060133.1">
    <property type="nucleotide sequence ID" value="NZ_JAPQFJ010000003.1"/>
</dbReference>
<protein>
    <submittedName>
        <fullName evidence="3">PspA/IM30 family protein</fullName>
    </submittedName>
</protein>
<reference evidence="3" key="1">
    <citation type="submission" date="2022-12" db="EMBL/GenBank/DDBJ databases">
        <title>Clostridium sp. nov., isolated from industrial wastewater.</title>
        <authorList>
            <person name="Jiayan W."/>
        </authorList>
    </citation>
    <scope>NUCLEOTIDE SEQUENCE</scope>
    <source>
        <strain evidence="3">ZC22-4</strain>
    </source>
</reference>
<comment type="caution">
    <text evidence="3">The sequence shown here is derived from an EMBL/GenBank/DDBJ whole genome shotgun (WGS) entry which is preliminary data.</text>
</comment>
<evidence type="ECO:0000256" key="2">
    <source>
        <dbReference type="SAM" id="Coils"/>
    </source>
</evidence>
<name>A0ABT4D618_9CLOT</name>
<sequence length="216" mass="24937">MGIFQRMSNIIKAKTNDALDRIENPIELLDQKIRDMEESFNKAKLASAQVLGNIHETKLKLDKLKTEMDDFEAKIKLALSKGNEELAKKALERKLTTQKEYDILEKSYEKSKIQGEELKKKLSNLQKESENTRKYRDQAEARMNNAEATQKVNEMLSNVSTESNRINLDDIERKISKKEALAEGLGELSFDDSLDKEFEQLETFDLDAELAKYKQQ</sequence>
<keyword evidence="2" id="KW-0175">Coiled coil</keyword>
<comment type="similarity">
    <text evidence="1">Belongs to the PspA/Vipp/IM30 family.</text>
</comment>
<dbReference type="InterPro" id="IPR007157">
    <property type="entry name" value="PspA_VIPP1"/>
</dbReference>
<gene>
    <name evidence="3" type="ORF">OW729_03860</name>
</gene>
<accession>A0ABT4D618</accession>
<dbReference type="EMBL" id="JAPQFJ010000003">
    <property type="protein sequence ID" value="MCY6957740.1"/>
    <property type="molecule type" value="Genomic_DNA"/>
</dbReference>
<keyword evidence="4" id="KW-1185">Reference proteome</keyword>
<evidence type="ECO:0000313" key="4">
    <source>
        <dbReference type="Proteomes" id="UP001144612"/>
    </source>
</evidence>
<evidence type="ECO:0000313" key="3">
    <source>
        <dbReference type="EMBL" id="MCY6957740.1"/>
    </source>
</evidence>
<evidence type="ECO:0000256" key="1">
    <source>
        <dbReference type="ARBA" id="ARBA00043985"/>
    </source>
</evidence>
<dbReference type="PANTHER" id="PTHR31088">
    <property type="entry name" value="MEMBRANE-ASSOCIATED PROTEIN VIPP1, CHLOROPLASTIC"/>
    <property type="match status" value="1"/>
</dbReference>
<organism evidence="3 4">
    <name type="scientific">Clostridium brassicae</name>
    <dbReference type="NCBI Taxonomy" id="2999072"/>
    <lineage>
        <taxon>Bacteria</taxon>
        <taxon>Bacillati</taxon>
        <taxon>Bacillota</taxon>
        <taxon>Clostridia</taxon>
        <taxon>Eubacteriales</taxon>
        <taxon>Clostridiaceae</taxon>
        <taxon>Clostridium</taxon>
    </lineage>
</organism>
<dbReference type="PANTHER" id="PTHR31088:SF6">
    <property type="entry name" value="PHAGE SHOCK PROTEIN A"/>
    <property type="match status" value="1"/>
</dbReference>
<proteinExistence type="inferred from homology"/>